<accession>A0ABT3BUS8</accession>
<name>A0ABT3BUS8_9PSED</name>
<feature type="transmembrane region" description="Helical" evidence="5">
    <location>
        <begin position="193"/>
        <end position="210"/>
    </location>
</feature>
<keyword evidence="8" id="KW-1185">Reference proteome</keyword>
<dbReference type="PANTHER" id="PTHR37422">
    <property type="entry name" value="TEICHURONIC ACID BIOSYNTHESIS PROTEIN TUAE"/>
    <property type="match status" value="1"/>
</dbReference>
<evidence type="ECO:0000259" key="6">
    <source>
        <dbReference type="Pfam" id="PF04932"/>
    </source>
</evidence>
<reference evidence="7 8" key="1">
    <citation type="submission" date="2022-10" db="EMBL/GenBank/DDBJ databases">
        <title>Characterization of Pseudomonas capsici strains from pepper and tomato in Georgia.</title>
        <authorList>
            <person name="Zhao M."/>
            <person name="Dutta B."/>
        </authorList>
    </citation>
    <scope>NUCLEOTIDE SEQUENCE [LARGE SCALE GENOMIC DNA]</scope>
    <source>
        <strain evidence="7 8">Pc20-5</strain>
    </source>
</reference>
<keyword evidence="2 5" id="KW-0812">Transmembrane</keyword>
<organism evidence="7 8">
    <name type="scientific">Pseudomonas capsici</name>
    <dbReference type="NCBI Taxonomy" id="2810614"/>
    <lineage>
        <taxon>Bacteria</taxon>
        <taxon>Pseudomonadati</taxon>
        <taxon>Pseudomonadota</taxon>
        <taxon>Gammaproteobacteria</taxon>
        <taxon>Pseudomonadales</taxon>
        <taxon>Pseudomonadaceae</taxon>
        <taxon>Pseudomonas</taxon>
    </lineage>
</organism>
<keyword evidence="4 5" id="KW-0472">Membrane</keyword>
<gene>
    <name evidence="7" type="ORF">OH718_08330</name>
</gene>
<feature type="transmembrane region" description="Helical" evidence="5">
    <location>
        <begin position="170"/>
        <end position="188"/>
    </location>
</feature>
<dbReference type="Proteomes" id="UP001207294">
    <property type="component" value="Unassembled WGS sequence"/>
</dbReference>
<comment type="subcellular location">
    <subcellularLocation>
        <location evidence="1">Membrane</location>
        <topology evidence="1">Multi-pass membrane protein</topology>
    </subcellularLocation>
</comment>
<protein>
    <submittedName>
        <fullName evidence="7">O-antigen ligase family protein</fullName>
    </submittedName>
</protein>
<dbReference type="EMBL" id="JAOXML010000005">
    <property type="protein sequence ID" value="MCV4376599.1"/>
    <property type="molecule type" value="Genomic_DNA"/>
</dbReference>
<evidence type="ECO:0000256" key="2">
    <source>
        <dbReference type="ARBA" id="ARBA00022692"/>
    </source>
</evidence>
<evidence type="ECO:0000256" key="3">
    <source>
        <dbReference type="ARBA" id="ARBA00022989"/>
    </source>
</evidence>
<feature type="domain" description="O-antigen ligase-related" evidence="6">
    <location>
        <begin position="201"/>
        <end position="326"/>
    </location>
</feature>
<evidence type="ECO:0000256" key="1">
    <source>
        <dbReference type="ARBA" id="ARBA00004141"/>
    </source>
</evidence>
<feature type="transmembrane region" description="Helical" evidence="5">
    <location>
        <begin position="105"/>
        <end position="122"/>
    </location>
</feature>
<proteinExistence type="predicted"/>
<dbReference type="GO" id="GO:0016874">
    <property type="term" value="F:ligase activity"/>
    <property type="evidence" value="ECO:0007669"/>
    <property type="project" value="UniProtKB-KW"/>
</dbReference>
<feature type="transmembrane region" description="Helical" evidence="5">
    <location>
        <begin position="238"/>
        <end position="255"/>
    </location>
</feature>
<feature type="transmembrane region" description="Helical" evidence="5">
    <location>
        <begin position="21"/>
        <end position="38"/>
    </location>
</feature>
<comment type="caution">
    <text evidence="7">The sequence shown here is derived from an EMBL/GenBank/DDBJ whole genome shotgun (WGS) entry which is preliminary data.</text>
</comment>
<dbReference type="InterPro" id="IPR051533">
    <property type="entry name" value="WaaL-like"/>
</dbReference>
<feature type="transmembrane region" description="Helical" evidence="5">
    <location>
        <begin position="129"/>
        <end position="150"/>
    </location>
</feature>
<evidence type="ECO:0000256" key="4">
    <source>
        <dbReference type="ARBA" id="ARBA00023136"/>
    </source>
</evidence>
<dbReference type="InterPro" id="IPR007016">
    <property type="entry name" value="O-antigen_ligase-rel_domated"/>
</dbReference>
<feature type="transmembrane region" description="Helical" evidence="5">
    <location>
        <begin position="73"/>
        <end position="93"/>
    </location>
</feature>
<dbReference type="Pfam" id="PF04932">
    <property type="entry name" value="Wzy_C"/>
    <property type="match status" value="1"/>
</dbReference>
<keyword evidence="7" id="KW-0436">Ligase</keyword>
<feature type="transmembrane region" description="Helical" evidence="5">
    <location>
        <begin position="44"/>
        <end position="61"/>
    </location>
</feature>
<feature type="transmembrane region" description="Helical" evidence="5">
    <location>
        <begin position="373"/>
        <end position="392"/>
    </location>
</feature>
<evidence type="ECO:0000313" key="7">
    <source>
        <dbReference type="EMBL" id="MCV4376599.1"/>
    </source>
</evidence>
<feature type="transmembrane region" description="Helical" evidence="5">
    <location>
        <begin position="344"/>
        <end position="361"/>
    </location>
</feature>
<feature type="transmembrane region" description="Helical" evidence="5">
    <location>
        <begin position="313"/>
        <end position="332"/>
    </location>
</feature>
<dbReference type="PANTHER" id="PTHR37422:SF13">
    <property type="entry name" value="LIPOPOLYSACCHARIDE BIOSYNTHESIS PROTEIN PA4999-RELATED"/>
    <property type="match status" value="1"/>
</dbReference>
<sequence>MSVDVSAESRNQRLGNLIDKYLLPLGWLITLTGIFWIWDRALYHKLFYIFLAFPTFLTLVLQPRLLKALICNPLFIAFSVFSIYILISIAWAVTEDDLPGLLKRPMYVMLLLFSTGIIALQYPARLEQYTRLSALFAALVACVSLAYFMIFELPAGESRLNGYGVLENPLLTAHVLGAFAAFWLATWFQARKAWNPVPIICLAFLGAAIMATGSRTPLIGLTAALGWLLLVGDRRRSLLAVGVAIAVLITVLLIHPDAITQRGLSYRPAIWMESLRQIGEHPWLGHGFGTSMTVVIPGLDFTLADPHNMELGVLYSGGILGLALWMTLYGLAIRFCWVYRSHTAVTIAAAWLVFGFASGLTEGNAFMSRPKEHWYLIWIPMALVYAQSLIIWRQERALRK</sequence>
<evidence type="ECO:0000313" key="8">
    <source>
        <dbReference type="Proteomes" id="UP001207294"/>
    </source>
</evidence>
<keyword evidence="3 5" id="KW-1133">Transmembrane helix</keyword>
<feature type="transmembrane region" description="Helical" evidence="5">
    <location>
        <begin position="216"/>
        <end position="231"/>
    </location>
</feature>
<evidence type="ECO:0000256" key="5">
    <source>
        <dbReference type="SAM" id="Phobius"/>
    </source>
</evidence>